<dbReference type="PANTHER" id="PTHR12277:SF81">
    <property type="entry name" value="PROTEIN ABHD13"/>
    <property type="match status" value="1"/>
</dbReference>
<keyword evidence="2" id="KW-0378">Hydrolase</keyword>
<dbReference type="InterPro" id="IPR022742">
    <property type="entry name" value="Hydrolase_4"/>
</dbReference>
<evidence type="ECO:0000259" key="1">
    <source>
        <dbReference type="Pfam" id="PF12146"/>
    </source>
</evidence>
<proteinExistence type="predicted"/>
<protein>
    <submittedName>
        <fullName evidence="2">Aminopeptidase</fullName>
    </submittedName>
</protein>
<reference evidence="2" key="1">
    <citation type="submission" date="2019-12" db="EMBL/GenBank/DDBJ databases">
        <title>The DNA Methylation Landscape of Giant Viruses.</title>
        <authorList>
            <person name="Jeudy S."/>
            <person name="Rigou S."/>
            <person name="Alempic J.-M."/>
            <person name="Claverie J.-M."/>
            <person name="Abergel C."/>
            <person name="Legendre M."/>
        </authorList>
    </citation>
    <scope>NUCLEOTIDE SEQUENCE</scope>
    <source>
        <strain evidence="2">P4</strain>
    </source>
</reference>
<evidence type="ECO:0000313" key="3">
    <source>
        <dbReference type="Proteomes" id="UP001224087"/>
    </source>
</evidence>
<keyword evidence="2" id="KW-0645">Protease</keyword>
<keyword evidence="2" id="KW-0031">Aminopeptidase</keyword>
<dbReference type="InterPro" id="IPR029058">
    <property type="entry name" value="AB_hydrolase_fold"/>
</dbReference>
<dbReference type="SUPFAM" id="SSF53474">
    <property type="entry name" value="alpha/beta-Hydrolases"/>
    <property type="match status" value="1"/>
</dbReference>
<organism evidence="2 3">
    <name type="scientific">Cedratvirus kamchatka</name>
    <dbReference type="NCBI Taxonomy" id="2716914"/>
    <lineage>
        <taxon>Viruses</taxon>
        <taxon>Pithoviruses</taxon>
        <taxon>Orthocedratvirinae</taxon>
        <taxon>Alphacedratvirus</taxon>
        <taxon>Alphacedratvirus rossiense</taxon>
    </lineage>
</organism>
<dbReference type="PANTHER" id="PTHR12277">
    <property type="entry name" value="ALPHA/BETA HYDROLASE DOMAIN-CONTAINING PROTEIN"/>
    <property type="match status" value="1"/>
</dbReference>
<dbReference type="Gene3D" id="3.40.50.1820">
    <property type="entry name" value="alpha/beta hydrolase"/>
    <property type="match status" value="1"/>
</dbReference>
<dbReference type="Pfam" id="PF12146">
    <property type="entry name" value="Hydrolase_4"/>
    <property type="match status" value="1"/>
</dbReference>
<dbReference type="Proteomes" id="UP001224087">
    <property type="component" value="Segment"/>
</dbReference>
<dbReference type="EMBL" id="MN873693">
    <property type="protein sequence ID" value="QIN54555.1"/>
    <property type="molecule type" value="Genomic_DNA"/>
</dbReference>
<feature type="domain" description="Serine aminopeptidase S33" evidence="1">
    <location>
        <begin position="66"/>
        <end position="168"/>
    </location>
</feature>
<name>A0A6G8MYZ1_9VIRU</name>
<gene>
    <name evidence="2" type="primary">ck430</name>
</gene>
<dbReference type="GO" id="GO:0004177">
    <property type="term" value="F:aminopeptidase activity"/>
    <property type="evidence" value="ECO:0007669"/>
    <property type="project" value="UniProtKB-KW"/>
</dbReference>
<evidence type="ECO:0000313" key="2">
    <source>
        <dbReference type="EMBL" id="QIN54555.1"/>
    </source>
</evidence>
<keyword evidence="3" id="KW-1185">Reference proteome</keyword>
<accession>A0A6G8MYZ1</accession>
<sequence length="270" mass="31064">MLLLATVIYVICYLYYKYYKTVFNPSRLLLPKPEEVEEVKIKSGSGELCAWERIVKSPLNRAEDKPLLLYFHGNNLNLTFRSYVVSLSKLLGCSLILPDYRGFGKSSGYSNVQSLQEDALAVYDYARSKSRRIILWGESLGGYAASYCLTRHQPEKLVLFNTFSNLTQVSPLCLRPLFLYFPNLSNQEFLKHYKGPSLVIHSRGDTFIPFSQAERNHQLLSGFFLEIAGDHSTPDFTLDNFYTLLDFLQVKHPREEDCQAWIKVAKRGFI</sequence>